<dbReference type="Proteomes" id="UP000282311">
    <property type="component" value="Unassembled WGS sequence"/>
</dbReference>
<dbReference type="RefSeq" id="WP_120747895.1">
    <property type="nucleotide sequence ID" value="NZ_RBAH01000009.1"/>
</dbReference>
<dbReference type="OrthoDB" id="2964978at2"/>
<gene>
    <name evidence="1" type="ORF">D7M11_14205</name>
</gene>
<sequence>MFDPTIYENLKVVFEGAVYDLDLDGQIVVVHRSDLIDLASMSRSYLIRFRMKDGRSWAELRLSAELLDMAGEKLEWRNVLPGCRLELVFGLTLRNPVTACKNIQDIMEQIWGRDTTIIQTLSFRYGDDGSRCHNEIGVIFERKIGESQVADIPDLLEHAVATLRQLEPYNMEE</sequence>
<keyword evidence="2" id="KW-1185">Reference proteome</keyword>
<organism evidence="1 2">
    <name type="scientific">Paenibacillus ginsengarvi</name>
    <dbReference type="NCBI Taxonomy" id="400777"/>
    <lineage>
        <taxon>Bacteria</taxon>
        <taxon>Bacillati</taxon>
        <taxon>Bacillota</taxon>
        <taxon>Bacilli</taxon>
        <taxon>Bacillales</taxon>
        <taxon>Paenibacillaceae</taxon>
        <taxon>Paenibacillus</taxon>
    </lineage>
</organism>
<proteinExistence type="predicted"/>
<evidence type="ECO:0000313" key="2">
    <source>
        <dbReference type="Proteomes" id="UP000282311"/>
    </source>
</evidence>
<accession>A0A3B0CG14</accession>
<dbReference type="AlphaFoldDB" id="A0A3B0CG14"/>
<dbReference type="EMBL" id="RBAH01000009">
    <property type="protein sequence ID" value="RKN84160.1"/>
    <property type="molecule type" value="Genomic_DNA"/>
</dbReference>
<comment type="caution">
    <text evidence="1">The sequence shown here is derived from an EMBL/GenBank/DDBJ whole genome shotgun (WGS) entry which is preliminary data.</text>
</comment>
<name>A0A3B0CG14_9BACL</name>
<evidence type="ECO:0000313" key="1">
    <source>
        <dbReference type="EMBL" id="RKN84160.1"/>
    </source>
</evidence>
<reference evidence="1 2" key="1">
    <citation type="journal article" date="2007" name="Int. J. Syst. Evol. Microbiol.">
        <title>Paenibacillus ginsengarvi sp. nov., isolated from soil from ginseng cultivation.</title>
        <authorList>
            <person name="Yoon M.H."/>
            <person name="Ten L.N."/>
            <person name="Im W.T."/>
        </authorList>
    </citation>
    <scope>NUCLEOTIDE SEQUENCE [LARGE SCALE GENOMIC DNA]</scope>
    <source>
        <strain evidence="1 2">KCTC 13059</strain>
    </source>
</reference>
<protein>
    <submittedName>
        <fullName evidence="1">Uncharacterized protein</fullName>
    </submittedName>
</protein>